<evidence type="ECO:0000313" key="2">
    <source>
        <dbReference type="Proteomes" id="UP001163223"/>
    </source>
</evidence>
<evidence type="ECO:0000313" key="1">
    <source>
        <dbReference type="EMBL" id="WAJ28046.1"/>
    </source>
</evidence>
<organism evidence="1 2">
    <name type="scientific">Antarcticirhabdus aurantiaca</name>
    <dbReference type="NCBI Taxonomy" id="2606717"/>
    <lineage>
        <taxon>Bacteria</taxon>
        <taxon>Pseudomonadati</taxon>
        <taxon>Pseudomonadota</taxon>
        <taxon>Alphaproteobacteria</taxon>
        <taxon>Hyphomicrobiales</taxon>
        <taxon>Aurantimonadaceae</taxon>
        <taxon>Antarcticirhabdus</taxon>
    </lineage>
</organism>
<dbReference type="EMBL" id="CP113520">
    <property type="protein sequence ID" value="WAJ28046.1"/>
    <property type="molecule type" value="Genomic_DNA"/>
</dbReference>
<proteinExistence type="predicted"/>
<keyword evidence="2" id="KW-1185">Reference proteome</keyword>
<sequence>MQARDLPPLRTAIGAPLWLQLKHALRDLATFHLKPGDQIPSETEIGEHYGVSRITVRQAVASLVDEGLLHKRQGRGTFVLAPRLAENLVGAGHFLQSGFDAAPGGQIAVVGTDSVPAPDWLAAKLGLDPGAEVFKIRKVLTPAGEDRAAYRTTFVPAALAPRLLAMDLARPMHAILEDSFGLAAVGADEIIEFIVADAFRADMLGVEPGHPLILVERIAYLASGQPTDCSRAYYKAERFRFEHRLTRTEAAAPLSRHTPAPRRSSVVVTSSDAAST</sequence>
<name>A0ACD4NME5_9HYPH</name>
<dbReference type="Proteomes" id="UP001163223">
    <property type="component" value="Chromosome"/>
</dbReference>
<gene>
    <name evidence="1" type="ORF">OXU80_25000</name>
</gene>
<accession>A0ACD4NME5</accession>
<protein>
    <submittedName>
        <fullName evidence="1">GntR family transcriptional regulator</fullName>
    </submittedName>
</protein>
<reference evidence="1" key="1">
    <citation type="submission" date="2022-11" db="EMBL/GenBank/DDBJ databases">
        <title>beta-Carotene-producing bacterium, Jeongeuplla avenae sp. nov., alleviates the salt stress of Arabidopsis seedlings.</title>
        <authorList>
            <person name="Jiang L."/>
            <person name="Lee J."/>
        </authorList>
    </citation>
    <scope>NUCLEOTIDE SEQUENCE</scope>
    <source>
        <strain evidence="1">DY_R2A_6</strain>
    </source>
</reference>